<keyword evidence="2" id="KW-1133">Transmembrane helix</keyword>
<proteinExistence type="inferred from homology"/>
<evidence type="ECO:0000256" key="2">
    <source>
        <dbReference type="SAM" id="Phobius"/>
    </source>
</evidence>
<name>A0A836B1Z6_9CHLO</name>
<accession>A0A836B1Z6</accession>
<evidence type="ECO:0008006" key="5">
    <source>
        <dbReference type="Google" id="ProtNLM"/>
    </source>
</evidence>
<keyword evidence="4" id="KW-1185">Reference proteome</keyword>
<dbReference type="OrthoDB" id="640742at2759"/>
<evidence type="ECO:0000313" key="3">
    <source>
        <dbReference type="EMBL" id="KAG2445296.1"/>
    </source>
</evidence>
<dbReference type="GO" id="GO:0004497">
    <property type="term" value="F:monooxygenase activity"/>
    <property type="evidence" value="ECO:0007669"/>
    <property type="project" value="TreeGrafter"/>
</dbReference>
<comment type="caution">
    <text evidence="3">The sequence shown here is derived from an EMBL/GenBank/DDBJ whole genome shotgun (WGS) entry which is preliminary data.</text>
</comment>
<dbReference type="Proteomes" id="UP000613740">
    <property type="component" value="Unassembled WGS sequence"/>
</dbReference>
<keyword evidence="2" id="KW-0812">Transmembrane</keyword>
<dbReference type="PANTHER" id="PTHR31495">
    <property type="entry name" value="PEROXYGENASE 3-RELATED"/>
    <property type="match status" value="1"/>
</dbReference>
<protein>
    <recommendedName>
        <fullName evidence="5">Caleosin</fullName>
    </recommendedName>
</protein>
<comment type="similarity">
    <text evidence="1">Belongs to the caleosin family.</text>
</comment>
<dbReference type="EMBL" id="JAEHOD010000027">
    <property type="protein sequence ID" value="KAG2445296.1"/>
    <property type="molecule type" value="Genomic_DNA"/>
</dbReference>
<sequence length="229" mass="25855">MQQLSGTWQPQPGPPVLHHCPVTADVPRAYQAVDSKHPDGSKGLSIPTYTVLQQHAAFWDSDNDGRIYPYDTFVGCREIGMSLLLSLAFVALLHFTLLAPYMTQDSWLLHPFLAIHLKNLHRLHHASDTGTYDEEGRMYPRKFEEIWEVLGAEQLSSWADVRRLLAANRCIADPLGWFASAVSWGLLYGLARDERGVLGREAVRRCFDGTLFYALAEARRARALASKYE</sequence>
<gene>
    <name evidence="3" type="ORF">HYH02_008763</name>
</gene>
<dbReference type="PANTHER" id="PTHR31495:SF0">
    <property type="entry name" value="BINDING PROTEIN CALEOSIN, PUTATIVE (AFU_ORTHOLOGUE AFUA_5G13750)-RELATED"/>
    <property type="match status" value="1"/>
</dbReference>
<keyword evidence="2" id="KW-0472">Membrane</keyword>
<dbReference type="AlphaFoldDB" id="A0A836B1Z6"/>
<evidence type="ECO:0000256" key="1">
    <source>
        <dbReference type="ARBA" id="ARBA00006765"/>
    </source>
</evidence>
<dbReference type="GO" id="GO:0005509">
    <property type="term" value="F:calcium ion binding"/>
    <property type="evidence" value="ECO:0007669"/>
    <property type="project" value="TreeGrafter"/>
</dbReference>
<reference evidence="3" key="1">
    <citation type="journal article" date="2020" name="bioRxiv">
        <title>Comparative genomics of Chlamydomonas.</title>
        <authorList>
            <person name="Craig R.J."/>
            <person name="Hasan A.R."/>
            <person name="Ness R.W."/>
            <person name="Keightley P.D."/>
        </authorList>
    </citation>
    <scope>NUCLEOTIDE SEQUENCE</scope>
    <source>
        <strain evidence="3">CCAP 11/173</strain>
    </source>
</reference>
<organism evidence="3 4">
    <name type="scientific">Chlamydomonas schloesseri</name>
    <dbReference type="NCBI Taxonomy" id="2026947"/>
    <lineage>
        <taxon>Eukaryota</taxon>
        <taxon>Viridiplantae</taxon>
        <taxon>Chlorophyta</taxon>
        <taxon>core chlorophytes</taxon>
        <taxon>Chlorophyceae</taxon>
        <taxon>CS clade</taxon>
        <taxon>Chlamydomonadales</taxon>
        <taxon>Chlamydomonadaceae</taxon>
        <taxon>Chlamydomonas</taxon>
    </lineage>
</organism>
<feature type="transmembrane region" description="Helical" evidence="2">
    <location>
        <begin position="83"/>
        <end position="102"/>
    </location>
</feature>
<evidence type="ECO:0000313" key="4">
    <source>
        <dbReference type="Proteomes" id="UP000613740"/>
    </source>
</evidence>
<dbReference type="InterPro" id="IPR007736">
    <property type="entry name" value="Caleosin-related"/>
</dbReference>
<dbReference type="Pfam" id="PF05042">
    <property type="entry name" value="Caleosin"/>
    <property type="match status" value="1"/>
</dbReference>